<evidence type="ECO:0000313" key="2">
    <source>
        <dbReference type="EMBL" id="THG34755.1"/>
    </source>
</evidence>
<evidence type="ECO:0000313" key="3">
    <source>
        <dbReference type="Proteomes" id="UP000308978"/>
    </source>
</evidence>
<dbReference type="InterPro" id="IPR029044">
    <property type="entry name" value="Nucleotide-diphossugar_trans"/>
</dbReference>
<accession>A0A4S4FXN2</accession>
<proteinExistence type="predicted"/>
<dbReference type="Gene3D" id="3.90.550.20">
    <property type="match status" value="1"/>
</dbReference>
<dbReference type="Proteomes" id="UP000308978">
    <property type="component" value="Unassembled WGS sequence"/>
</dbReference>
<dbReference type="GO" id="GO:0000030">
    <property type="term" value="F:mannosyltransferase activity"/>
    <property type="evidence" value="ECO:0007669"/>
    <property type="project" value="TreeGrafter"/>
</dbReference>
<name>A0A4S4FXN2_9ACTN</name>
<dbReference type="GO" id="GO:0051999">
    <property type="term" value="P:mannosyl-inositol phosphorylceramide biosynthetic process"/>
    <property type="evidence" value="ECO:0007669"/>
    <property type="project" value="TreeGrafter"/>
</dbReference>
<dbReference type="AlphaFoldDB" id="A0A4S4FXN2"/>
<comment type="caution">
    <text evidence="2">The sequence shown here is derived from an EMBL/GenBank/DDBJ whole genome shotgun (WGS) entry which is preliminary data.</text>
</comment>
<dbReference type="InterPro" id="IPR051706">
    <property type="entry name" value="Glycosyltransferase_domain"/>
</dbReference>
<dbReference type="GO" id="GO:0016020">
    <property type="term" value="C:membrane"/>
    <property type="evidence" value="ECO:0007669"/>
    <property type="project" value="GOC"/>
</dbReference>
<dbReference type="EMBL" id="SSTJ01000025">
    <property type="protein sequence ID" value="THG34755.1"/>
    <property type="molecule type" value="Genomic_DNA"/>
</dbReference>
<protein>
    <submittedName>
        <fullName evidence="2">Glycosyl transferase</fullName>
    </submittedName>
</protein>
<sequence>MIRGALVIPKIIHYCWFGGNSMPESVRQYINGWKAVCPDYELREWNESNFDVTCNEYVLEAYNAKKWAFVTDYVRLYALLHHGGLYMDTDVEVVRALDRFLVHDAFSGFENPSCVPTGLMGSVPGHPAIKDLLDQYNEIHFIADDGSMDLSTNVERITSYFIQRGLVPNNQYQTISDFTFYPTDFFCPKDSQTLEVKVTENTYAIHHFSGTWLSRKDRLKQIAKKALGPRATEKIAFLLGKRIAH</sequence>
<dbReference type="PANTHER" id="PTHR32385:SF15">
    <property type="entry name" value="INOSITOL PHOSPHOCERAMIDE MANNOSYLTRANSFERASE 1"/>
    <property type="match status" value="1"/>
</dbReference>
<dbReference type="Pfam" id="PF04488">
    <property type="entry name" value="Gly_transf_sug"/>
    <property type="match status" value="1"/>
</dbReference>
<dbReference type="InterPro" id="IPR007577">
    <property type="entry name" value="GlycoTrfase_DXD_sugar-bd_CS"/>
</dbReference>
<evidence type="ECO:0000256" key="1">
    <source>
        <dbReference type="ARBA" id="ARBA00022679"/>
    </source>
</evidence>
<reference evidence="2 3" key="1">
    <citation type="submission" date="2019-04" db="EMBL/GenBank/DDBJ databases">
        <title>Microbes associate with the intestines of laboratory mice.</title>
        <authorList>
            <person name="Navarre W."/>
            <person name="Wong E."/>
            <person name="Huang K.C."/>
            <person name="Tropini C."/>
            <person name="Ng K."/>
            <person name="Yu B."/>
        </authorList>
    </citation>
    <scope>NUCLEOTIDE SEQUENCE [LARGE SCALE GENOMIC DNA]</scope>
    <source>
        <strain evidence="2 3">NM80_B27</strain>
    </source>
</reference>
<organism evidence="2 3">
    <name type="scientific">Adlercreutzia caecimuris</name>
    <dbReference type="NCBI Taxonomy" id="671266"/>
    <lineage>
        <taxon>Bacteria</taxon>
        <taxon>Bacillati</taxon>
        <taxon>Actinomycetota</taxon>
        <taxon>Coriobacteriia</taxon>
        <taxon>Eggerthellales</taxon>
        <taxon>Eggerthellaceae</taxon>
        <taxon>Adlercreutzia</taxon>
    </lineage>
</organism>
<keyword evidence="1 2" id="KW-0808">Transferase</keyword>
<dbReference type="RefSeq" id="WP_136436107.1">
    <property type="nucleotide sequence ID" value="NZ_SSTJ01000025.1"/>
</dbReference>
<dbReference type="SUPFAM" id="SSF53448">
    <property type="entry name" value="Nucleotide-diphospho-sugar transferases"/>
    <property type="match status" value="1"/>
</dbReference>
<dbReference type="PANTHER" id="PTHR32385">
    <property type="entry name" value="MANNOSYL PHOSPHORYLINOSITOL CERAMIDE SYNTHASE"/>
    <property type="match status" value="1"/>
</dbReference>
<gene>
    <name evidence="2" type="ORF">E5986_11455</name>
</gene>